<keyword evidence="1" id="KW-0863">Zinc-finger</keyword>
<feature type="region of interest" description="Disordered" evidence="3">
    <location>
        <begin position="275"/>
        <end position="310"/>
    </location>
</feature>
<dbReference type="GO" id="GO:0008270">
    <property type="term" value="F:zinc ion binding"/>
    <property type="evidence" value="ECO:0007669"/>
    <property type="project" value="UniProtKB-KW"/>
</dbReference>
<dbReference type="AlphaFoldDB" id="A0A699I8V2"/>
<evidence type="ECO:0000259" key="4">
    <source>
        <dbReference type="PROSITE" id="PS50158"/>
    </source>
</evidence>
<dbReference type="InterPro" id="IPR036875">
    <property type="entry name" value="Znf_CCHC_sf"/>
</dbReference>
<evidence type="ECO:0000256" key="2">
    <source>
        <dbReference type="SAM" id="Coils"/>
    </source>
</evidence>
<feature type="coiled-coil region" evidence="2">
    <location>
        <begin position="245"/>
        <end position="272"/>
    </location>
</feature>
<protein>
    <submittedName>
        <fullName evidence="5">Ribonuclease H-like domain-containing protein</fullName>
    </submittedName>
</protein>
<comment type="caution">
    <text evidence="5">The sequence shown here is derived from an EMBL/GenBank/DDBJ whole genome shotgun (WGS) entry which is preliminary data.</text>
</comment>
<name>A0A699I8V2_TANCI</name>
<dbReference type="EMBL" id="BKCJ010268253">
    <property type="protein sequence ID" value="GEZ34860.1"/>
    <property type="molecule type" value="Genomic_DNA"/>
</dbReference>
<reference evidence="5" key="1">
    <citation type="journal article" date="2019" name="Sci. Rep.">
        <title>Draft genome of Tanacetum cinerariifolium, the natural source of mosquito coil.</title>
        <authorList>
            <person name="Yamashiro T."/>
            <person name="Shiraishi A."/>
            <person name="Satake H."/>
            <person name="Nakayama K."/>
        </authorList>
    </citation>
    <scope>NUCLEOTIDE SEQUENCE</scope>
</reference>
<proteinExistence type="predicted"/>
<sequence length="494" mass="56619">TLLLAIPDEHLFKFHEIKDAKTLWEAIKTRFGGDKESKKMQKTILKQQYENFAASRSEGFDKTYDSPQLDNKDLEQIDTDDLKEMDLKWQVECYNCHRRGHFARECRAPRSQENKNRDITRRVVPVETPAKALVVTDEMGYDWSYQAEEGPTDFTLMAFTSSGSSNSDIEVNTCSKECLKSYQTLQKQYDQQRKILNKANLEIIAYQLGLELLEAILVVYQKNEAVFEEDIAFLKYDVKVTDNYITELKNQLEESLKEKDDLKLKLENQLNKRDLNNKSDVLESASDSSVNKSEEDNNQANDRYKTGKGYHTVTPPYTGNFMPLIPDMSFASLDDSIFKSAISETVTSVHEIKTSASKTSKESIENPKSIRLSAPIIEDYESDSDDDCEIWPSIEQNKPRKFVLNSEGKATGQREIIKRLMVDLLHLEEVLKEVKFLEKTECLVLSPDFKLLDENQVLLKVPRHNNMYSFDLKNVAPSGGLACLFAKATIDESK</sequence>
<dbReference type="SUPFAM" id="SSF57756">
    <property type="entry name" value="Retrovirus zinc finger-like domains"/>
    <property type="match status" value="1"/>
</dbReference>
<dbReference type="Gene3D" id="4.10.60.10">
    <property type="entry name" value="Zinc finger, CCHC-type"/>
    <property type="match status" value="1"/>
</dbReference>
<keyword evidence="1" id="KW-0479">Metal-binding</keyword>
<evidence type="ECO:0000313" key="5">
    <source>
        <dbReference type="EMBL" id="GEZ34860.1"/>
    </source>
</evidence>
<dbReference type="PROSITE" id="PS50158">
    <property type="entry name" value="ZF_CCHC"/>
    <property type="match status" value="1"/>
</dbReference>
<dbReference type="SMART" id="SM00343">
    <property type="entry name" value="ZnF_C2HC"/>
    <property type="match status" value="1"/>
</dbReference>
<dbReference type="InterPro" id="IPR001878">
    <property type="entry name" value="Znf_CCHC"/>
</dbReference>
<dbReference type="Pfam" id="PF00098">
    <property type="entry name" value="zf-CCHC"/>
    <property type="match status" value="1"/>
</dbReference>
<feature type="non-terminal residue" evidence="5">
    <location>
        <position position="1"/>
    </location>
</feature>
<keyword evidence="1" id="KW-0862">Zinc</keyword>
<accession>A0A699I8V2</accession>
<organism evidence="5">
    <name type="scientific">Tanacetum cinerariifolium</name>
    <name type="common">Dalmatian daisy</name>
    <name type="synonym">Chrysanthemum cinerariifolium</name>
    <dbReference type="NCBI Taxonomy" id="118510"/>
    <lineage>
        <taxon>Eukaryota</taxon>
        <taxon>Viridiplantae</taxon>
        <taxon>Streptophyta</taxon>
        <taxon>Embryophyta</taxon>
        <taxon>Tracheophyta</taxon>
        <taxon>Spermatophyta</taxon>
        <taxon>Magnoliopsida</taxon>
        <taxon>eudicotyledons</taxon>
        <taxon>Gunneridae</taxon>
        <taxon>Pentapetalae</taxon>
        <taxon>asterids</taxon>
        <taxon>campanulids</taxon>
        <taxon>Asterales</taxon>
        <taxon>Asteraceae</taxon>
        <taxon>Asteroideae</taxon>
        <taxon>Anthemideae</taxon>
        <taxon>Anthemidinae</taxon>
        <taxon>Tanacetum</taxon>
    </lineage>
</organism>
<evidence type="ECO:0000256" key="1">
    <source>
        <dbReference type="PROSITE-ProRule" id="PRU00047"/>
    </source>
</evidence>
<feature type="domain" description="CCHC-type" evidence="4">
    <location>
        <begin position="93"/>
        <end position="107"/>
    </location>
</feature>
<evidence type="ECO:0000256" key="3">
    <source>
        <dbReference type="SAM" id="MobiDB-lite"/>
    </source>
</evidence>
<gene>
    <name evidence="5" type="ORF">Tci_506833</name>
</gene>
<dbReference type="GO" id="GO:0003676">
    <property type="term" value="F:nucleic acid binding"/>
    <property type="evidence" value="ECO:0007669"/>
    <property type="project" value="InterPro"/>
</dbReference>
<keyword evidence="2" id="KW-0175">Coiled coil</keyword>